<evidence type="ECO:0000313" key="18">
    <source>
        <dbReference type="Ensembl" id="ENSSFOP00015044034.1"/>
    </source>
</evidence>
<evidence type="ECO:0000313" key="19">
    <source>
        <dbReference type="Proteomes" id="UP000694397"/>
    </source>
</evidence>
<reference evidence="18 19" key="1">
    <citation type="submission" date="2019-04" db="EMBL/GenBank/DDBJ databases">
        <authorList>
            <consortium name="Wellcome Sanger Institute Data Sharing"/>
        </authorList>
    </citation>
    <scope>NUCLEOTIDE SEQUENCE [LARGE SCALE GENOMIC DNA]</scope>
</reference>
<dbReference type="InterPro" id="IPR009057">
    <property type="entry name" value="Homeodomain-like_sf"/>
</dbReference>
<protein>
    <recommendedName>
        <fullName evidence="14">Alpha-adducin</fullName>
    </recommendedName>
    <alternativeName>
        <fullName evidence="15">Erythrocyte adducin subunit alpha</fullName>
    </alternativeName>
</protein>
<dbReference type="SUPFAM" id="SSF53639">
    <property type="entry name" value="AraD/HMP-PK domain-like"/>
    <property type="match status" value="1"/>
</dbReference>
<dbReference type="InterPro" id="IPR051017">
    <property type="entry name" value="Aldolase-II_Adducin_sf"/>
</dbReference>
<reference evidence="18" key="3">
    <citation type="submission" date="2025-09" db="UniProtKB">
        <authorList>
            <consortium name="Ensembl"/>
        </authorList>
    </citation>
    <scope>IDENTIFICATION</scope>
</reference>
<dbReference type="GO" id="GO:0005516">
    <property type="term" value="F:calmodulin binding"/>
    <property type="evidence" value="ECO:0007669"/>
    <property type="project" value="UniProtKB-KW"/>
</dbReference>
<dbReference type="GO" id="GO:1903393">
    <property type="term" value="P:positive regulation of adherens junction organization"/>
    <property type="evidence" value="ECO:0007669"/>
    <property type="project" value="TreeGrafter"/>
</dbReference>
<dbReference type="Proteomes" id="UP000694397">
    <property type="component" value="Chromosome 6"/>
</dbReference>
<evidence type="ECO:0000256" key="16">
    <source>
        <dbReference type="SAM" id="MobiDB-lite"/>
    </source>
</evidence>
<evidence type="ECO:0000256" key="12">
    <source>
        <dbReference type="ARBA" id="ARBA00055853"/>
    </source>
</evidence>
<dbReference type="Ensembl" id="ENSSFOT00015049634.1">
    <property type="protein sequence ID" value="ENSSFOP00015044034.1"/>
    <property type="gene ID" value="ENSSFOG00015022689.2"/>
</dbReference>
<dbReference type="GeneTree" id="ENSGT00940000158581"/>
<evidence type="ECO:0000256" key="2">
    <source>
        <dbReference type="ARBA" id="ARBA00004413"/>
    </source>
</evidence>
<dbReference type="GO" id="GO:1903142">
    <property type="term" value="P:positive regulation of establishment of endothelial barrier"/>
    <property type="evidence" value="ECO:0007669"/>
    <property type="project" value="TreeGrafter"/>
</dbReference>
<feature type="region of interest" description="Disordered" evidence="16">
    <location>
        <begin position="1"/>
        <end position="41"/>
    </location>
</feature>
<dbReference type="AlphaFoldDB" id="A0A8C9VD98"/>
<dbReference type="NCBIfam" id="NF005451">
    <property type="entry name" value="PRK07044.1"/>
    <property type="match status" value="1"/>
</dbReference>
<evidence type="ECO:0000256" key="1">
    <source>
        <dbReference type="ARBA" id="ARBA00004245"/>
    </source>
</evidence>
<keyword evidence="7" id="KW-0112">Calmodulin-binding</keyword>
<comment type="function">
    <text evidence="12">Membrane-cytoskeleton-associated protein that promotes the assembly of the spectrin-actin network. Binds to calmodulin.</text>
</comment>
<comment type="similarity">
    <text evidence="3">Belongs to the aldolase class II family. Adducin subfamily.</text>
</comment>
<comment type="subcellular location">
    <subcellularLocation>
        <location evidence="2">Cell membrane</location>
        <topology evidence="2">Peripheral membrane protein</topology>
        <orientation evidence="2">Cytoplasmic side</orientation>
    </subcellularLocation>
    <subcellularLocation>
        <location evidence="1">Cytoplasm</location>
        <location evidence="1">Cytoskeleton</location>
    </subcellularLocation>
</comment>
<accession>A0A8C9VD98</accession>
<keyword evidence="11" id="KW-0206">Cytoskeleton</keyword>
<evidence type="ECO:0000259" key="17">
    <source>
        <dbReference type="SMART" id="SM01007"/>
    </source>
</evidence>
<keyword evidence="19" id="KW-1185">Reference proteome</keyword>
<sequence length="675" mass="74575">MNGDSGAGVVTSPPPTTAPHKERYFDRVDESSAEYQRERNMAPDLRQDFNMMEQRKRVSMILQSPAFCEELETLIQDQLKKGKNPTSLLALQQIADFMTTTIPTMYPAAPQGGMAALNMSLGMVTPVNDLRGSDSVAYEKGEKLLRCKLAAFYRLADLFGWAQLIYNHLTVRLNSEQERFLIVPFGLLYSEVTASSLVKINLQGEIIDRGSTNLGVNQAGFTLHSAIYAARPDVKCIVHIHTPAGAAVSAMKCGLLPISPEALSLGEVAYHDYHGILVDEEEGVLIQKNLGPKSKVLILRNHGLVSVGETVEEAFYYIHNLVTACEIQVRTLASAGGPDNLVMLDPAKYKARPRCPETTADGTGAHTKWQVGEQEFEALMRMLDNLGYRTGYPYRCPALREKAKKYSDVEIPPSATGYSHAEDSDSGARSPLRHSFQRQQREKTRWLSSGKPDEAAEEGPDGGSPKSKAKVWTNITHDHAAVANQFVPLNTNPKEVQEMRNKIREQNIQDIKTAGPQSQVLCAPVVDRSFVQVTGDRHSVETVLRILNFFSFSFLLSPGQAICNTMLSRGAGQWQLSASAGLPRGCVLCIHNVTETPVSPATGGKKKRRAITLEEKLKIIAQHEGGKPIMAIARMLGYDVRQVRCIKCIFDLYFPLIMGFTERNPIVSRGPPVYF</sequence>
<dbReference type="GO" id="GO:0005886">
    <property type="term" value="C:plasma membrane"/>
    <property type="evidence" value="ECO:0007669"/>
    <property type="project" value="UniProtKB-SubCell"/>
</dbReference>
<evidence type="ECO:0000256" key="5">
    <source>
        <dbReference type="ARBA" id="ARBA00022490"/>
    </source>
</evidence>
<dbReference type="SUPFAM" id="SSF46689">
    <property type="entry name" value="Homeodomain-like"/>
    <property type="match status" value="1"/>
</dbReference>
<dbReference type="GO" id="GO:0005912">
    <property type="term" value="C:adherens junction"/>
    <property type="evidence" value="ECO:0007669"/>
    <property type="project" value="TreeGrafter"/>
</dbReference>
<dbReference type="PANTHER" id="PTHR10672">
    <property type="entry name" value="ADDUCIN"/>
    <property type="match status" value="1"/>
</dbReference>
<dbReference type="PANTHER" id="PTHR10672:SF4">
    <property type="entry name" value="ALPHA-ADDUCIN"/>
    <property type="match status" value="1"/>
</dbReference>
<feature type="domain" description="Class II aldolase/adducin N-terminal" evidence="17">
    <location>
        <begin position="147"/>
        <end position="329"/>
    </location>
</feature>
<feature type="region of interest" description="Disordered" evidence="16">
    <location>
        <begin position="410"/>
        <end position="469"/>
    </location>
</feature>
<reference evidence="18" key="2">
    <citation type="submission" date="2025-08" db="UniProtKB">
        <authorList>
            <consortium name="Ensembl"/>
        </authorList>
    </citation>
    <scope>IDENTIFICATION</scope>
</reference>
<evidence type="ECO:0000256" key="9">
    <source>
        <dbReference type="ARBA" id="ARBA00023136"/>
    </source>
</evidence>
<evidence type="ECO:0000256" key="15">
    <source>
        <dbReference type="ARBA" id="ARBA00076470"/>
    </source>
</evidence>
<organism evidence="18 19">
    <name type="scientific">Scleropages formosus</name>
    <name type="common">Asian bonytongue</name>
    <name type="synonym">Osteoglossum formosum</name>
    <dbReference type="NCBI Taxonomy" id="113540"/>
    <lineage>
        <taxon>Eukaryota</taxon>
        <taxon>Metazoa</taxon>
        <taxon>Chordata</taxon>
        <taxon>Craniata</taxon>
        <taxon>Vertebrata</taxon>
        <taxon>Euteleostomi</taxon>
        <taxon>Actinopterygii</taxon>
        <taxon>Neopterygii</taxon>
        <taxon>Teleostei</taxon>
        <taxon>Osteoglossocephala</taxon>
        <taxon>Osteoglossomorpha</taxon>
        <taxon>Osteoglossiformes</taxon>
        <taxon>Osteoglossidae</taxon>
        <taxon>Scleropages</taxon>
    </lineage>
</organism>
<dbReference type="GO" id="GO:0007010">
    <property type="term" value="P:cytoskeleton organization"/>
    <property type="evidence" value="ECO:0007669"/>
    <property type="project" value="UniProtKB-ARBA"/>
</dbReference>
<gene>
    <name evidence="18" type="primary">ADD1</name>
    <name evidence="18" type="synonym">add1</name>
</gene>
<keyword evidence="9" id="KW-0472">Membrane</keyword>
<evidence type="ECO:0000256" key="13">
    <source>
        <dbReference type="ARBA" id="ARBA00065959"/>
    </source>
</evidence>
<keyword evidence="8" id="KW-0007">Acetylation</keyword>
<evidence type="ECO:0000256" key="6">
    <source>
        <dbReference type="ARBA" id="ARBA00022553"/>
    </source>
</evidence>
<keyword evidence="4" id="KW-1003">Cell membrane</keyword>
<dbReference type="InterPro" id="IPR036409">
    <property type="entry name" value="Aldolase_II/adducin_N_sf"/>
</dbReference>
<evidence type="ECO:0000256" key="3">
    <source>
        <dbReference type="ARBA" id="ARBA00006274"/>
    </source>
</evidence>
<evidence type="ECO:0000256" key="7">
    <source>
        <dbReference type="ARBA" id="ARBA00022860"/>
    </source>
</evidence>
<dbReference type="GO" id="GO:0005925">
    <property type="term" value="C:focal adhesion"/>
    <property type="evidence" value="ECO:0007669"/>
    <property type="project" value="TreeGrafter"/>
</dbReference>
<keyword evidence="6" id="KW-0597">Phosphoprotein</keyword>
<evidence type="ECO:0000256" key="4">
    <source>
        <dbReference type="ARBA" id="ARBA00022475"/>
    </source>
</evidence>
<dbReference type="GO" id="GO:0051016">
    <property type="term" value="P:barbed-end actin filament capping"/>
    <property type="evidence" value="ECO:0007669"/>
    <property type="project" value="TreeGrafter"/>
</dbReference>
<dbReference type="GO" id="GO:0014069">
    <property type="term" value="C:postsynaptic density"/>
    <property type="evidence" value="ECO:0007669"/>
    <property type="project" value="TreeGrafter"/>
</dbReference>
<dbReference type="SMART" id="SM01007">
    <property type="entry name" value="Aldolase_II"/>
    <property type="match status" value="1"/>
</dbReference>
<dbReference type="Pfam" id="PF00596">
    <property type="entry name" value="Aldolase_II"/>
    <property type="match status" value="1"/>
</dbReference>
<dbReference type="GO" id="GO:0005856">
    <property type="term" value="C:cytoskeleton"/>
    <property type="evidence" value="ECO:0007669"/>
    <property type="project" value="UniProtKB-SubCell"/>
</dbReference>
<evidence type="ECO:0000256" key="11">
    <source>
        <dbReference type="ARBA" id="ARBA00023212"/>
    </source>
</evidence>
<dbReference type="FunFam" id="3.40.225.10:FF:000002">
    <property type="entry name" value="alpha-adducin isoform X2"/>
    <property type="match status" value="1"/>
</dbReference>
<comment type="subunit">
    <text evidence="13">Heterodimer of an alpha and a beta subunit or an alpha and a gamma subunit.</text>
</comment>
<dbReference type="GO" id="GO:0051015">
    <property type="term" value="F:actin filament binding"/>
    <property type="evidence" value="ECO:0007669"/>
    <property type="project" value="TreeGrafter"/>
</dbReference>
<feature type="compositionally biased region" description="Basic and acidic residues" evidence="16">
    <location>
        <begin position="19"/>
        <end position="41"/>
    </location>
</feature>
<evidence type="ECO:0000256" key="10">
    <source>
        <dbReference type="ARBA" id="ARBA00023203"/>
    </source>
</evidence>
<evidence type="ECO:0000256" key="14">
    <source>
        <dbReference type="ARBA" id="ARBA00072931"/>
    </source>
</evidence>
<keyword evidence="5" id="KW-0963">Cytoplasm</keyword>
<dbReference type="InterPro" id="IPR001303">
    <property type="entry name" value="Aldolase_II/adducin_N"/>
</dbReference>
<proteinExistence type="inferred from homology"/>
<name>A0A8C9VD98_SCLFO</name>
<evidence type="ECO:0000256" key="8">
    <source>
        <dbReference type="ARBA" id="ARBA00022990"/>
    </source>
</evidence>
<keyword evidence="10" id="KW-0009">Actin-binding</keyword>
<dbReference type="Gene3D" id="3.40.225.10">
    <property type="entry name" value="Class II aldolase/adducin N-terminal domain"/>
    <property type="match status" value="1"/>
</dbReference>